<evidence type="ECO:0000313" key="15">
    <source>
        <dbReference type="Proteomes" id="UP000093695"/>
    </source>
</evidence>
<dbReference type="GO" id="GO:0015252">
    <property type="term" value="F:proton channel activity"/>
    <property type="evidence" value="ECO:0007669"/>
    <property type="project" value="InterPro"/>
</dbReference>
<evidence type="ECO:0000256" key="3">
    <source>
        <dbReference type="ARBA" id="ARBA00022448"/>
    </source>
</evidence>
<gene>
    <name evidence="14" type="ORF">SD37_24645</name>
</gene>
<dbReference type="Pfam" id="PF06736">
    <property type="entry name" value="TMEM175"/>
    <property type="match status" value="1"/>
</dbReference>
<evidence type="ECO:0000256" key="6">
    <source>
        <dbReference type="ARBA" id="ARBA00022826"/>
    </source>
</evidence>
<evidence type="ECO:0000256" key="2">
    <source>
        <dbReference type="ARBA" id="ARBA00006920"/>
    </source>
</evidence>
<keyword evidence="5 13" id="KW-0812">Transmembrane</keyword>
<keyword evidence="3" id="KW-0813">Transport</keyword>
<feature type="transmembrane region" description="Helical" evidence="13">
    <location>
        <begin position="162"/>
        <end position="181"/>
    </location>
</feature>
<comment type="catalytic activity">
    <reaction evidence="12">
        <text>K(+)(in) = K(+)(out)</text>
        <dbReference type="Rhea" id="RHEA:29463"/>
        <dbReference type="ChEBI" id="CHEBI:29103"/>
    </reaction>
</comment>
<feature type="transmembrane region" description="Helical" evidence="13">
    <location>
        <begin position="89"/>
        <end position="108"/>
    </location>
</feature>
<dbReference type="GO" id="GO:0005267">
    <property type="term" value="F:potassium channel activity"/>
    <property type="evidence" value="ECO:0007669"/>
    <property type="project" value="UniProtKB-KW"/>
</dbReference>
<keyword evidence="15" id="KW-1185">Reference proteome</keyword>
<evidence type="ECO:0000256" key="1">
    <source>
        <dbReference type="ARBA" id="ARBA00004141"/>
    </source>
</evidence>
<feature type="transmembrane region" description="Helical" evidence="13">
    <location>
        <begin position="61"/>
        <end position="77"/>
    </location>
</feature>
<feature type="transmembrane region" description="Helical" evidence="13">
    <location>
        <begin position="187"/>
        <end position="205"/>
    </location>
</feature>
<evidence type="ECO:0000256" key="9">
    <source>
        <dbReference type="ARBA" id="ARBA00023065"/>
    </source>
</evidence>
<dbReference type="GO" id="GO:0016020">
    <property type="term" value="C:membrane"/>
    <property type="evidence" value="ECO:0007669"/>
    <property type="project" value="UniProtKB-SubCell"/>
</dbReference>
<keyword evidence="4" id="KW-0633">Potassium transport</keyword>
<keyword evidence="11" id="KW-0407">Ion channel</keyword>
<organism evidence="14 15">
    <name type="scientific">Amycolatopsis orientalis</name>
    <name type="common">Nocardia orientalis</name>
    <dbReference type="NCBI Taxonomy" id="31958"/>
    <lineage>
        <taxon>Bacteria</taxon>
        <taxon>Bacillati</taxon>
        <taxon>Actinomycetota</taxon>
        <taxon>Actinomycetes</taxon>
        <taxon>Pseudonocardiales</taxon>
        <taxon>Pseudonocardiaceae</taxon>
        <taxon>Amycolatopsis</taxon>
    </lineage>
</organism>
<evidence type="ECO:0008006" key="16">
    <source>
        <dbReference type="Google" id="ProtNLM"/>
    </source>
</evidence>
<feature type="transmembrane region" description="Helical" evidence="13">
    <location>
        <begin position="20"/>
        <end position="41"/>
    </location>
</feature>
<dbReference type="InterPro" id="IPR010617">
    <property type="entry name" value="TMEM175-like"/>
</dbReference>
<evidence type="ECO:0000256" key="11">
    <source>
        <dbReference type="ARBA" id="ARBA00023303"/>
    </source>
</evidence>
<dbReference type="EMBL" id="CP016174">
    <property type="protein sequence ID" value="ANN18499.1"/>
    <property type="molecule type" value="Genomic_DNA"/>
</dbReference>
<evidence type="ECO:0000256" key="12">
    <source>
        <dbReference type="ARBA" id="ARBA00034430"/>
    </source>
</evidence>
<dbReference type="Proteomes" id="UP000093695">
    <property type="component" value="Chromosome"/>
</dbReference>
<protein>
    <recommendedName>
        <fullName evidence="16">DUF1211 domain-containing membrane protein</fullName>
    </recommendedName>
</protein>
<evidence type="ECO:0000313" key="14">
    <source>
        <dbReference type="EMBL" id="ANN18499.1"/>
    </source>
</evidence>
<evidence type="ECO:0000256" key="5">
    <source>
        <dbReference type="ARBA" id="ARBA00022692"/>
    </source>
</evidence>
<keyword evidence="7" id="KW-0630">Potassium</keyword>
<proteinExistence type="inferred from homology"/>
<evidence type="ECO:0000256" key="10">
    <source>
        <dbReference type="ARBA" id="ARBA00023136"/>
    </source>
</evidence>
<dbReference type="RefSeq" id="WP_044856660.1">
    <property type="nucleotide sequence ID" value="NZ_CP016174.1"/>
</dbReference>
<sequence length="213" mass="22924">MATHACQEPDVTRAGAAERLTMFVDAVIAIALTLLALELPVPAGDTTGAMLRSVSDHGKEYLAFAVSFVVIAAHWRAHHEIFRSVRSLSGRLVSLTLAWLFMQVLTPFATRVITAEGAFPPRFSFYAIVQVLASASFALIIREIRRERLYRTDALPEAFAPNLVRSVCLAAVFGVSIPVSFLTTGTGAYLCWIAAPVVLAVAGRVQGRAHSGA</sequence>
<feature type="transmembrane region" description="Helical" evidence="13">
    <location>
        <begin position="123"/>
        <end position="141"/>
    </location>
</feature>
<evidence type="ECO:0000256" key="4">
    <source>
        <dbReference type="ARBA" id="ARBA00022538"/>
    </source>
</evidence>
<comment type="subcellular location">
    <subcellularLocation>
        <location evidence="1">Membrane</location>
        <topology evidence="1">Multi-pass membrane protein</topology>
    </subcellularLocation>
</comment>
<keyword evidence="8 13" id="KW-1133">Transmembrane helix</keyword>
<keyword evidence="9" id="KW-0406">Ion transport</keyword>
<dbReference type="AlphaFoldDB" id="A0A193C250"/>
<accession>A0A193C250</accession>
<evidence type="ECO:0000256" key="7">
    <source>
        <dbReference type="ARBA" id="ARBA00022958"/>
    </source>
</evidence>
<name>A0A193C250_AMYOR</name>
<reference evidence="14 15" key="1">
    <citation type="journal article" date="2015" name="Genome Announc.">
        <title>Draft Genome Sequence of Norvancomycin-Producing Strain Amycolatopsis orientalis CPCC200066.</title>
        <authorList>
            <person name="Lei X."/>
            <person name="Yuan F."/>
            <person name="Shi Y."/>
            <person name="Li X."/>
            <person name="Wang L."/>
            <person name="Hong B."/>
        </authorList>
    </citation>
    <scope>NUCLEOTIDE SEQUENCE [LARGE SCALE GENOMIC DNA]</scope>
    <source>
        <strain evidence="14 15">B-37</strain>
    </source>
</reference>
<keyword evidence="10 13" id="KW-0472">Membrane</keyword>
<comment type="similarity">
    <text evidence="2">Belongs to the TMEM175 family.</text>
</comment>
<keyword evidence="6" id="KW-0631">Potassium channel</keyword>
<evidence type="ECO:0000256" key="8">
    <source>
        <dbReference type="ARBA" id="ARBA00022989"/>
    </source>
</evidence>
<evidence type="ECO:0000256" key="13">
    <source>
        <dbReference type="SAM" id="Phobius"/>
    </source>
</evidence>
<dbReference type="STRING" id="31958.SD37_24645"/>
<dbReference type="KEGG" id="aori:SD37_24645"/>
<dbReference type="eggNOG" id="COG3548">
    <property type="taxonomic scope" value="Bacteria"/>
</dbReference>